<feature type="region of interest" description="Disordered" evidence="1">
    <location>
        <begin position="88"/>
        <end position="108"/>
    </location>
</feature>
<reference evidence="2" key="1">
    <citation type="submission" date="2021-05" db="EMBL/GenBank/DDBJ databases">
        <authorList>
            <person name="Alioto T."/>
            <person name="Alioto T."/>
            <person name="Gomez Garrido J."/>
        </authorList>
    </citation>
    <scope>NUCLEOTIDE SEQUENCE</scope>
</reference>
<feature type="compositionally biased region" description="Pro residues" evidence="1">
    <location>
        <begin position="90"/>
        <end position="99"/>
    </location>
</feature>
<dbReference type="EMBL" id="HBUF01255423">
    <property type="protein sequence ID" value="CAG6681383.1"/>
    <property type="molecule type" value="Transcribed_RNA"/>
</dbReference>
<organism evidence="2">
    <name type="scientific">Cacopsylla melanoneura</name>
    <dbReference type="NCBI Taxonomy" id="428564"/>
    <lineage>
        <taxon>Eukaryota</taxon>
        <taxon>Metazoa</taxon>
        <taxon>Ecdysozoa</taxon>
        <taxon>Arthropoda</taxon>
        <taxon>Hexapoda</taxon>
        <taxon>Insecta</taxon>
        <taxon>Pterygota</taxon>
        <taxon>Neoptera</taxon>
        <taxon>Paraneoptera</taxon>
        <taxon>Hemiptera</taxon>
        <taxon>Sternorrhyncha</taxon>
        <taxon>Psylloidea</taxon>
        <taxon>Psyllidae</taxon>
        <taxon>Psyllinae</taxon>
        <taxon>Cacopsylla</taxon>
    </lineage>
</organism>
<name>A0A8D8T4W1_9HEMI</name>
<proteinExistence type="predicted"/>
<protein>
    <submittedName>
        <fullName evidence="2">Uncharacterized protein</fullName>
    </submittedName>
</protein>
<evidence type="ECO:0000256" key="1">
    <source>
        <dbReference type="SAM" id="MobiDB-lite"/>
    </source>
</evidence>
<dbReference type="AlphaFoldDB" id="A0A8D8T4W1"/>
<evidence type="ECO:0000313" key="2">
    <source>
        <dbReference type="EMBL" id="CAG6681383.1"/>
    </source>
</evidence>
<sequence>MKSHNNIIIVIERLIIVKTNPVNTIMYCSICSLNRYKYATLFIIVQCSFRYTSLVIITSLLPHIATAYSIQEQCLVIMIIQSRNTTTSLPPSPVAPTTPPKAGFTCVD</sequence>
<dbReference type="EMBL" id="HBUF01637794">
    <property type="protein sequence ID" value="CAG6784482.1"/>
    <property type="molecule type" value="Transcribed_RNA"/>
</dbReference>
<accession>A0A8D8T4W1</accession>